<dbReference type="SMART" id="SM00347">
    <property type="entry name" value="HTH_MARR"/>
    <property type="match status" value="1"/>
</dbReference>
<dbReference type="InterPro" id="IPR000835">
    <property type="entry name" value="HTH_MarR-typ"/>
</dbReference>
<protein>
    <submittedName>
        <fullName evidence="2">MarR family winged helix-turn-helix transcriptional regulator</fullName>
    </submittedName>
</protein>
<sequence>MPSTPPPLPDSAPPTRVLRQFRIVFNAVKSHFRQVEREAGLGGAQLWALSVIQQNPGIGATGLARELDIHQSTASNLVRGLVERGYVAGAREGSDRRNVALRVLPAGADVLQAAPLPFAGVLPDALASLDPETLARLERDLGRVIEQLGADPEGAKVPLAQL</sequence>
<dbReference type="EMBL" id="JBHLWP010000009">
    <property type="protein sequence ID" value="MFC0252090.1"/>
    <property type="molecule type" value="Genomic_DNA"/>
</dbReference>
<dbReference type="PANTHER" id="PTHR33164:SF89">
    <property type="entry name" value="MARR FAMILY REGULATORY PROTEIN"/>
    <property type="match status" value="1"/>
</dbReference>
<dbReference type="Gene3D" id="1.10.10.10">
    <property type="entry name" value="Winged helix-like DNA-binding domain superfamily/Winged helix DNA-binding domain"/>
    <property type="match status" value="1"/>
</dbReference>
<feature type="domain" description="HTH marR-type" evidence="1">
    <location>
        <begin position="14"/>
        <end position="146"/>
    </location>
</feature>
<evidence type="ECO:0000259" key="1">
    <source>
        <dbReference type="PROSITE" id="PS50995"/>
    </source>
</evidence>
<dbReference type="Proteomes" id="UP001589773">
    <property type="component" value="Unassembled WGS sequence"/>
</dbReference>
<dbReference type="Pfam" id="PF12802">
    <property type="entry name" value="MarR_2"/>
    <property type="match status" value="1"/>
</dbReference>
<name>A0ABV6FEY4_9BURK</name>
<dbReference type="InterPro" id="IPR039422">
    <property type="entry name" value="MarR/SlyA-like"/>
</dbReference>
<gene>
    <name evidence="2" type="ORF">ACFFJK_09335</name>
</gene>
<reference evidence="2 3" key="1">
    <citation type="submission" date="2024-09" db="EMBL/GenBank/DDBJ databases">
        <authorList>
            <person name="Sun Q."/>
            <person name="Mori K."/>
        </authorList>
    </citation>
    <scope>NUCLEOTIDE SEQUENCE [LARGE SCALE GENOMIC DNA]</scope>
    <source>
        <strain evidence="2 3">CCM 7792</strain>
    </source>
</reference>
<dbReference type="SUPFAM" id="SSF46785">
    <property type="entry name" value="Winged helix' DNA-binding domain"/>
    <property type="match status" value="1"/>
</dbReference>
<dbReference type="InterPro" id="IPR036388">
    <property type="entry name" value="WH-like_DNA-bd_sf"/>
</dbReference>
<accession>A0ABV6FEY4</accession>
<dbReference type="InterPro" id="IPR036390">
    <property type="entry name" value="WH_DNA-bd_sf"/>
</dbReference>
<comment type="caution">
    <text evidence="2">The sequence shown here is derived from an EMBL/GenBank/DDBJ whole genome shotgun (WGS) entry which is preliminary data.</text>
</comment>
<dbReference type="PANTHER" id="PTHR33164">
    <property type="entry name" value="TRANSCRIPTIONAL REGULATOR, MARR FAMILY"/>
    <property type="match status" value="1"/>
</dbReference>
<proteinExistence type="predicted"/>
<organism evidence="2 3">
    <name type="scientific">Massilia consociata</name>
    <dbReference type="NCBI Taxonomy" id="760117"/>
    <lineage>
        <taxon>Bacteria</taxon>
        <taxon>Pseudomonadati</taxon>
        <taxon>Pseudomonadota</taxon>
        <taxon>Betaproteobacteria</taxon>
        <taxon>Burkholderiales</taxon>
        <taxon>Oxalobacteraceae</taxon>
        <taxon>Telluria group</taxon>
        <taxon>Massilia</taxon>
    </lineage>
</organism>
<evidence type="ECO:0000313" key="3">
    <source>
        <dbReference type="Proteomes" id="UP001589773"/>
    </source>
</evidence>
<evidence type="ECO:0000313" key="2">
    <source>
        <dbReference type="EMBL" id="MFC0252090.1"/>
    </source>
</evidence>
<dbReference type="RefSeq" id="WP_379678842.1">
    <property type="nucleotide sequence ID" value="NZ_JBHLWP010000009.1"/>
</dbReference>
<keyword evidence="3" id="KW-1185">Reference proteome</keyword>
<dbReference type="PROSITE" id="PS50995">
    <property type="entry name" value="HTH_MARR_2"/>
    <property type="match status" value="1"/>
</dbReference>